<reference evidence="3" key="1">
    <citation type="journal article" date="2012" name="Proc. Natl. Acad. Sci. U.S.A.">
        <title>Genome sequence of the button mushroom Agaricus bisporus reveals mechanisms governing adaptation to a humic-rich ecological niche.</title>
        <authorList>
            <person name="Morin E."/>
            <person name="Kohler A."/>
            <person name="Baker A.R."/>
            <person name="Foulongne-Oriol M."/>
            <person name="Lombard V."/>
            <person name="Nagy L.G."/>
            <person name="Ohm R.A."/>
            <person name="Patyshakuliyeva A."/>
            <person name="Brun A."/>
            <person name="Aerts A.L."/>
            <person name="Bailey A.M."/>
            <person name="Billette C."/>
            <person name="Coutinho P.M."/>
            <person name="Deakin G."/>
            <person name="Doddapaneni H."/>
            <person name="Floudas D."/>
            <person name="Grimwood J."/>
            <person name="Hilden K."/>
            <person name="Kuees U."/>
            <person name="LaButti K.M."/>
            <person name="Lapidus A."/>
            <person name="Lindquist E.A."/>
            <person name="Lucas S.M."/>
            <person name="Murat C."/>
            <person name="Riley R.W."/>
            <person name="Salamov A.A."/>
            <person name="Schmutz J."/>
            <person name="Subramanian V."/>
            <person name="Woesten H.A.B."/>
            <person name="Xu J."/>
            <person name="Eastwood D.C."/>
            <person name="Foster G.D."/>
            <person name="Sonnenberg A.S."/>
            <person name="Cullen D."/>
            <person name="de Vries R.P."/>
            <person name="Lundell T."/>
            <person name="Hibbett D.S."/>
            <person name="Henrissat B."/>
            <person name="Burton K.S."/>
            <person name="Kerrigan R.W."/>
            <person name="Challen M.P."/>
            <person name="Grigoriev I.V."/>
            <person name="Martin F."/>
        </authorList>
    </citation>
    <scope>NUCLEOTIDE SEQUENCE [LARGE SCALE GENOMIC DNA]</scope>
    <source>
        <strain evidence="3">JB137-S8 / ATCC MYA-4627 / FGSC 10392</strain>
    </source>
</reference>
<evidence type="ECO:0000313" key="2">
    <source>
        <dbReference type="EMBL" id="EKM73957.1"/>
    </source>
</evidence>
<dbReference type="HOGENOM" id="CLU_971624_0_0_1"/>
<dbReference type="Proteomes" id="UP000008493">
    <property type="component" value="Unassembled WGS sequence"/>
</dbReference>
<dbReference type="OrthoDB" id="3199698at2759"/>
<dbReference type="AlphaFoldDB" id="K5WTQ7"/>
<evidence type="ECO:0008006" key="4">
    <source>
        <dbReference type="Google" id="ProtNLM"/>
    </source>
</evidence>
<accession>K5WTQ7</accession>
<dbReference type="InParanoid" id="K5WTQ7"/>
<name>K5WTQ7_AGABU</name>
<proteinExistence type="predicted"/>
<organism evidence="2 3">
    <name type="scientific">Agaricus bisporus var. burnettii (strain JB137-S8 / ATCC MYA-4627 / FGSC 10392)</name>
    <name type="common">White button mushroom</name>
    <dbReference type="NCBI Taxonomy" id="597362"/>
    <lineage>
        <taxon>Eukaryota</taxon>
        <taxon>Fungi</taxon>
        <taxon>Dikarya</taxon>
        <taxon>Basidiomycota</taxon>
        <taxon>Agaricomycotina</taxon>
        <taxon>Agaricomycetes</taxon>
        <taxon>Agaricomycetidae</taxon>
        <taxon>Agaricales</taxon>
        <taxon>Agaricineae</taxon>
        <taxon>Agaricaceae</taxon>
        <taxon>Agaricus</taxon>
    </lineage>
</organism>
<feature type="region of interest" description="Disordered" evidence="1">
    <location>
        <begin position="1"/>
        <end position="35"/>
    </location>
</feature>
<dbReference type="RefSeq" id="XP_007335403.1">
    <property type="nucleotide sequence ID" value="XM_007335341.1"/>
</dbReference>
<evidence type="ECO:0000256" key="1">
    <source>
        <dbReference type="SAM" id="MobiDB-lite"/>
    </source>
</evidence>
<dbReference type="EMBL" id="JH971810">
    <property type="protein sequence ID" value="EKM73957.1"/>
    <property type="molecule type" value="Genomic_DNA"/>
</dbReference>
<gene>
    <name evidence="2" type="ORF">AGABI1DRAFT_95965</name>
</gene>
<sequence length="287" mass="31761">MKSSVAHSGGLRRHMKKHRTVARSESPGSVDGEELSAPFSCHELDALASVEERPQDTFSDALEFLETLVSSGPNTFTEDDYLSGSPAGLETTLLDNVECMPHLQPSSGGLCSPMQNGYQVYNNSDATASVLFETLPSTASFLDDTVITASECSSEDSNSHRPSDDLFVRREYHPYLTGQICDRNGNFLPPNTPPGPDEHSNGWYPFRDRSQFELAEFLFSHNQMSAGDIDKLMKLSEDPPFADHKDLYRLIDDIEHGDVKWNTASISYSGPAPPGPRPSWMDKMHDI</sequence>
<keyword evidence="3" id="KW-1185">Reference proteome</keyword>
<dbReference type="GeneID" id="18832773"/>
<feature type="compositionally biased region" description="Basic residues" evidence="1">
    <location>
        <begin position="10"/>
        <end position="21"/>
    </location>
</feature>
<dbReference type="KEGG" id="abp:AGABI1DRAFT95965"/>
<evidence type="ECO:0000313" key="3">
    <source>
        <dbReference type="Proteomes" id="UP000008493"/>
    </source>
</evidence>
<feature type="non-terminal residue" evidence="2">
    <location>
        <position position="1"/>
    </location>
</feature>
<protein>
    <recommendedName>
        <fullName evidence="4">C2H2-type domain-containing protein</fullName>
    </recommendedName>
</protein>